<dbReference type="Pfam" id="PF13604">
    <property type="entry name" value="AAA_30"/>
    <property type="match status" value="1"/>
</dbReference>
<name>E5E403_9CAUD</name>
<dbReference type="GO" id="GO:0004386">
    <property type="term" value="F:helicase activity"/>
    <property type="evidence" value="ECO:0007669"/>
    <property type="project" value="UniProtKB-KW"/>
</dbReference>
<keyword evidence="2" id="KW-0378">Hydrolase</keyword>
<sequence length="442" mass="50084">MTDLQFDDLTEGQQNAFNAALEAMKTKGQHITINGPAGTGKTTLTKFLINHLIRTGESGIMLAAPTHQAKKVLSKLAGMEAQTIHSLLKINPTTYEDATLFEQSDVPDLSECRVLICDEVSMYDRELFRILMASVPYWCTIIGLGDIAQIRPVAPNSNIPEVSAFFLNEKFEQVALTEVMRSNAPIIEVATEIRHGKWIRECLLNGEGVHDMVLPTGGSVANFMYKYFDIVKTPEDLFENRMLAFTNKSVGNLNKIIRRKLYQTEVPFINDEVLVMQEPLMRTHKFEGKSFTDVRFNNGELVRVLSCQPITKRLAIRGIDQEDVVKCWHLELRAIETDVVDSICVIEDERQMKIFQHYLSAVAYEFKNSNTGKRPNWSGWWDLRKEFHKVKALPCGTIHKSQGTSVDNVFLYTPCIHSADADLAQQLLYVGATRARNNVYFV</sequence>
<dbReference type="OrthoDB" id="5394at10239"/>
<dbReference type="RefSeq" id="YP_004009639.1">
    <property type="nucleotide sequence ID" value="NC_014661.1"/>
</dbReference>
<feature type="domain" description="AAA+ ATPase" evidence="1">
    <location>
        <begin position="27"/>
        <end position="160"/>
    </location>
</feature>
<dbReference type="PANTHER" id="PTHR10492:SF57">
    <property type="entry name" value="ATP-DEPENDENT DNA HELICASE"/>
    <property type="match status" value="1"/>
</dbReference>
<keyword evidence="2" id="KW-0547">Nucleotide-binding</keyword>
<dbReference type="KEGG" id="vg:9925913"/>
<proteinExistence type="predicted"/>
<dbReference type="PANTHER" id="PTHR10492">
    <property type="match status" value="1"/>
</dbReference>
<accession>E5E403</accession>
<evidence type="ECO:0000259" key="1">
    <source>
        <dbReference type="SMART" id="SM00382"/>
    </source>
</evidence>
<dbReference type="InterPro" id="IPR041214">
    <property type="entry name" value="SH3_14"/>
</dbReference>
<evidence type="ECO:0000313" key="3">
    <source>
        <dbReference type="Proteomes" id="UP000008730"/>
    </source>
</evidence>
<gene>
    <name evidence="2" type="primary">dda</name>
    <name evidence="2" type="ORF">Acj61p022</name>
</gene>
<dbReference type="InterPro" id="IPR027417">
    <property type="entry name" value="P-loop_NTPase"/>
</dbReference>
<dbReference type="EMBL" id="GU911519">
    <property type="protein sequence ID" value="ADG35987.1"/>
    <property type="molecule type" value="Genomic_DNA"/>
</dbReference>
<dbReference type="SMART" id="SM00382">
    <property type="entry name" value="AAA"/>
    <property type="match status" value="1"/>
</dbReference>
<dbReference type="Proteomes" id="UP000008730">
    <property type="component" value="Segment"/>
</dbReference>
<dbReference type="SUPFAM" id="SSF52540">
    <property type="entry name" value="P-loop containing nucleoside triphosphate hydrolases"/>
    <property type="match status" value="1"/>
</dbReference>
<evidence type="ECO:0000313" key="2">
    <source>
        <dbReference type="EMBL" id="ADG35987.1"/>
    </source>
</evidence>
<dbReference type="InterPro" id="IPR003593">
    <property type="entry name" value="AAA+_ATPase"/>
</dbReference>
<protein>
    <submittedName>
        <fullName evidence="2">Dda DNA helicase</fullName>
    </submittedName>
</protein>
<keyword evidence="2" id="KW-0347">Helicase</keyword>
<dbReference type="Gene3D" id="2.30.30.780">
    <property type="match status" value="1"/>
</dbReference>
<dbReference type="InterPro" id="IPR027785">
    <property type="entry name" value="UvrD-like_helicase_C"/>
</dbReference>
<keyword evidence="2" id="KW-0067">ATP-binding</keyword>
<dbReference type="CDD" id="cd18809">
    <property type="entry name" value="SF1_C_RecD"/>
    <property type="match status" value="1"/>
</dbReference>
<dbReference type="Pfam" id="PF13538">
    <property type="entry name" value="UvrD_C_2"/>
    <property type="match status" value="1"/>
</dbReference>
<dbReference type="SMR" id="E5E403"/>
<organism evidence="2 3">
    <name type="scientific">Acinetobacter phage Acj61</name>
    <dbReference type="NCBI Taxonomy" id="760732"/>
    <lineage>
        <taxon>Viruses</taxon>
        <taxon>Duplodnaviria</taxon>
        <taxon>Heunggongvirae</taxon>
        <taxon>Uroviricota</taxon>
        <taxon>Caudoviricetes</taxon>
        <taxon>Pantevenvirales</taxon>
        <taxon>Straboviridae</taxon>
        <taxon>Twarogvirinae</taxon>
        <taxon>Lasallevirus</taxon>
        <taxon>Lasallevirus Acj61</taxon>
        <taxon>Acinetobacter virus Acj61</taxon>
    </lineage>
</organism>
<keyword evidence="3" id="KW-1185">Reference proteome</keyword>
<dbReference type="GeneID" id="9925913"/>
<dbReference type="Pfam" id="PF18343">
    <property type="entry name" value="SH3_14"/>
    <property type="match status" value="1"/>
</dbReference>
<dbReference type="Gene3D" id="3.40.50.300">
    <property type="entry name" value="P-loop containing nucleotide triphosphate hydrolases"/>
    <property type="match status" value="2"/>
</dbReference>
<dbReference type="CDD" id="cd17933">
    <property type="entry name" value="DEXSc_RecD-like"/>
    <property type="match status" value="1"/>
</dbReference>
<reference evidence="2 3" key="1">
    <citation type="journal article" date="2010" name="Virol. J.">
        <title>Genomes of the T4-related bacteriophages as windows on microbial genome evolution.</title>
        <authorList>
            <person name="Petrov V.M."/>
            <person name="Ratnayaka S."/>
            <person name="Nolan J.M."/>
            <person name="Miller E.S."/>
            <person name="Karam J.D."/>
        </authorList>
    </citation>
    <scope>NUCLEOTIDE SEQUENCE [LARGE SCALE GENOMIC DNA]</scope>
</reference>